<dbReference type="Proteomes" id="UP001597145">
    <property type="component" value="Unassembled WGS sequence"/>
</dbReference>
<evidence type="ECO:0000256" key="2">
    <source>
        <dbReference type="ARBA" id="ARBA00022705"/>
    </source>
</evidence>
<dbReference type="EMBL" id="JBHUCP010000043">
    <property type="protein sequence ID" value="MFD1534743.1"/>
    <property type="molecule type" value="Genomic_DNA"/>
</dbReference>
<reference evidence="6" key="1">
    <citation type="journal article" date="2019" name="Int. J. Syst. Evol. Microbiol.">
        <title>The Global Catalogue of Microorganisms (GCM) 10K type strain sequencing project: providing services to taxonomists for standard genome sequencing and annotation.</title>
        <authorList>
            <consortium name="The Broad Institute Genomics Platform"/>
            <consortium name="The Broad Institute Genome Sequencing Center for Infectious Disease"/>
            <person name="Wu L."/>
            <person name="Ma J."/>
        </authorList>
    </citation>
    <scope>NUCLEOTIDE SEQUENCE [LARGE SCALE GENOMIC DNA]</scope>
    <source>
        <strain evidence="6">JCM 12165</strain>
    </source>
</reference>
<name>A0ABW4FW95_9PSEU</name>
<dbReference type="Gene3D" id="3.30.70.370">
    <property type="match status" value="1"/>
</dbReference>
<dbReference type="PANTHER" id="PTHR10133">
    <property type="entry name" value="DNA POLYMERASE I"/>
    <property type="match status" value="1"/>
</dbReference>
<keyword evidence="2" id="KW-0235">DNA replication</keyword>
<organism evidence="5 6">
    <name type="scientific">Pseudonocardia aurantiaca</name>
    <dbReference type="NCBI Taxonomy" id="75290"/>
    <lineage>
        <taxon>Bacteria</taxon>
        <taxon>Bacillati</taxon>
        <taxon>Actinomycetota</taxon>
        <taxon>Actinomycetes</taxon>
        <taxon>Pseudonocardiales</taxon>
        <taxon>Pseudonocardiaceae</taxon>
        <taxon>Pseudonocardia</taxon>
    </lineage>
</organism>
<dbReference type="CDD" id="cd06444">
    <property type="entry name" value="DNA_pol_A"/>
    <property type="match status" value="1"/>
</dbReference>
<feature type="domain" description="DNA-directed DNA polymerase family A palm" evidence="4">
    <location>
        <begin position="305"/>
        <end position="489"/>
    </location>
</feature>
<dbReference type="RefSeq" id="WP_379660073.1">
    <property type="nucleotide sequence ID" value="NZ_BAAAJG010000008.1"/>
</dbReference>
<comment type="caution">
    <text evidence="5">The sequence shown here is derived from an EMBL/GenBank/DDBJ whole genome shotgun (WGS) entry which is preliminary data.</text>
</comment>
<evidence type="ECO:0000259" key="4">
    <source>
        <dbReference type="SMART" id="SM00482"/>
    </source>
</evidence>
<evidence type="ECO:0000313" key="5">
    <source>
        <dbReference type="EMBL" id="MFD1534743.1"/>
    </source>
</evidence>
<dbReference type="SUPFAM" id="SSF56672">
    <property type="entry name" value="DNA/RNA polymerases"/>
    <property type="match status" value="1"/>
</dbReference>
<evidence type="ECO:0000256" key="1">
    <source>
        <dbReference type="ARBA" id="ARBA00012417"/>
    </source>
</evidence>
<proteinExistence type="predicted"/>
<accession>A0ABW4FW95</accession>
<gene>
    <name evidence="5" type="ORF">ACFSCY_35525</name>
</gene>
<dbReference type="InterPro" id="IPR043502">
    <property type="entry name" value="DNA/RNA_pol_sf"/>
</dbReference>
<comment type="catalytic activity">
    <reaction evidence="3">
        <text>DNA(n) + a 2'-deoxyribonucleoside 5'-triphosphate = DNA(n+1) + diphosphate</text>
        <dbReference type="Rhea" id="RHEA:22508"/>
        <dbReference type="Rhea" id="RHEA-COMP:17339"/>
        <dbReference type="Rhea" id="RHEA-COMP:17340"/>
        <dbReference type="ChEBI" id="CHEBI:33019"/>
        <dbReference type="ChEBI" id="CHEBI:61560"/>
        <dbReference type="ChEBI" id="CHEBI:173112"/>
        <dbReference type="EC" id="2.7.7.7"/>
    </reaction>
</comment>
<dbReference type="NCBIfam" id="NF011538">
    <property type="entry name" value="PRK14975.1-1"/>
    <property type="match status" value="1"/>
</dbReference>
<dbReference type="GO" id="GO:0004527">
    <property type="term" value="F:exonuclease activity"/>
    <property type="evidence" value="ECO:0007669"/>
    <property type="project" value="UniProtKB-KW"/>
</dbReference>
<keyword evidence="6" id="KW-1185">Reference proteome</keyword>
<dbReference type="SMART" id="SM00482">
    <property type="entry name" value="POLAc"/>
    <property type="match status" value="1"/>
</dbReference>
<dbReference type="Pfam" id="PF00476">
    <property type="entry name" value="DNA_pol_A"/>
    <property type="match status" value="1"/>
</dbReference>
<sequence>MRVALDPGPLDGPARVQRLAEDGSPLGPPETLSDLAAVACVEREHAPRWVFARARGYRRLLAGGVDVARAHDIELVEGLLVAADGQFGQPHGLAAAVARLEGRTPVPDPPAGDDGPPALFDAGPSTDELADIVAVHAAQQRRLSAATPGMRLLAAAESAGMLVAQEMTAAGLPWRIDVHDRLLVDLLGPKPLLGGRPPKLAALADAVNEAFGRPLNPDSPAEVLRAFARAGHELETTRSWELKRIDHPAVEPLLAYKELARLHAAHGWSWLRTWVADGRFRPEYVVGGVVSGRWATRGGGALQIPKAVRAAVRADPGWKLVAADAAQLEPRMLAALSGDHSLAPGDEDLYTALAAREFAGDRAKAKLALLSAMYGQTSGGAGVLLATLRKRFPAAMAYVEDAARAGEEGRLVRSHLGRTCPPARPGHEQPAAARARGRFTRNFVVQATAAEWALVLLAELRMLLRSAGSRAVLVFFQHDEVLLHAPAEEAEAAAEAVRTAAVTAGRRLFGDTPVRFPMQPRIVEGYDER</sequence>
<keyword evidence="5" id="KW-0540">Nuclease</keyword>
<keyword evidence="5" id="KW-0378">Hydrolase</keyword>
<dbReference type="Gene3D" id="1.10.150.20">
    <property type="entry name" value="5' to 3' exonuclease, C-terminal subdomain"/>
    <property type="match status" value="1"/>
</dbReference>
<evidence type="ECO:0000256" key="3">
    <source>
        <dbReference type="ARBA" id="ARBA00049244"/>
    </source>
</evidence>
<protein>
    <recommendedName>
        <fullName evidence="1">DNA-directed DNA polymerase</fullName>
        <ecNumber evidence="1">2.7.7.7</ecNumber>
    </recommendedName>
</protein>
<dbReference type="InterPro" id="IPR002298">
    <property type="entry name" value="DNA_polymerase_A"/>
</dbReference>
<dbReference type="InterPro" id="IPR001098">
    <property type="entry name" value="DNA-dir_DNA_pol_A_palm_dom"/>
</dbReference>
<dbReference type="EC" id="2.7.7.7" evidence="1"/>
<dbReference type="PANTHER" id="PTHR10133:SF27">
    <property type="entry name" value="DNA POLYMERASE NU"/>
    <property type="match status" value="1"/>
</dbReference>
<keyword evidence="5" id="KW-0269">Exonuclease</keyword>
<evidence type="ECO:0000313" key="6">
    <source>
        <dbReference type="Proteomes" id="UP001597145"/>
    </source>
</evidence>